<proteinExistence type="predicted"/>
<dbReference type="GO" id="GO:0071683">
    <property type="term" value="C:sensory dendrite"/>
    <property type="evidence" value="ECO:0007669"/>
    <property type="project" value="TreeGrafter"/>
</dbReference>
<dbReference type="PANTHER" id="PTHR21676">
    <property type="entry name" value="PROTEIN STUM"/>
    <property type="match status" value="1"/>
</dbReference>
<accession>A0A0D6M4A9</accession>
<dbReference type="AlphaFoldDB" id="A0A0D6M4A9"/>
<evidence type="ECO:0000256" key="5">
    <source>
        <dbReference type="SAM" id="Phobius"/>
    </source>
</evidence>
<keyword evidence="7" id="KW-1185">Reference proteome</keyword>
<comment type="subcellular location">
    <subcellularLocation>
        <location evidence="1">Membrane</location>
        <topology evidence="1">Multi-pass membrane protein</topology>
    </subcellularLocation>
</comment>
<organism evidence="6 7">
    <name type="scientific">Ancylostoma ceylanicum</name>
    <dbReference type="NCBI Taxonomy" id="53326"/>
    <lineage>
        <taxon>Eukaryota</taxon>
        <taxon>Metazoa</taxon>
        <taxon>Ecdysozoa</taxon>
        <taxon>Nematoda</taxon>
        <taxon>Chromadorea</taxon>
        <taxon>Rhabditida</taxon>
        <taxon>Rhabditina</taxon>
        <taxon>Rhabditomorpha</taxon>
        <taxon>Strongyloidea</taxon>
        <taxon>Ancylostomatidae</taxon>
        <taxon>Ancylostomatinae</taxon>
        <taxon>Ancylostoma</taxon>
    </lineage>
</organism>
<dbReference type="EMBL" id="KE124930">
    <property type="protein sequence ID" value="EPB74752.1"/>
    <property type="molecule type" value="Genomic_DNA"/>
</dbReference>
<feature type="transmembrane region" description="Helical" evidence="5">
    <location>
        <begin position="200"/>
        <end position="229"/>
    </location>
</feature>
<evidence type="ECO:0000313" key="7">
    <source>
        <dbReference type="Proteomes" id="UP000054495"/>
    </source>
</evidence>
<dbReference type="GO" id="GO:0050954">
    <property type="term" value="P:sensory perception of mechanical stimulus"/>
    <property type="evidence" value="ECO:0007669"/>
    <property type="project" value="TreeGrafter"/>
</dbReference>
<dbReference type="PANTHER" id="PTHR21676:SF7">
    <property type="entry name" value="PROTEIN SPEC3"/>
    <property type="match status" value="1"/>
</dbReference>
<protein>
    <submittedName>
        <fullName evidence="6">Uncharacterized protein</fullName>
    </submittedName>
</protein>
<dbReference type="GO" id="GO:0019230">
    <property type="term" value="P:proprioception"/>
    <property type="evidence" value="ECO:0007669"/>
    <property type="project" value="TreeGrafter"/>
</dbReference>
<dbReference type="Proteomes" id="UP000054495">
    <property type="component" value="Unassembled WGS sequence"/>
</dbReference>
<gene>
    <name evidence="6" type="ORF">ANCCEY_06177</name>
</gene>
<evidence type="ECO:0000256" key="1">
    <source>
        <dbReference type="ARBA" id="ARBA00004141"/>
    </source>
</evidence>
<feature type="transmembrane region" description="Helical" evidence="5">
    <location>
        <begin position="158"/>
        <end position="180"/>
    </location>
</feature>
<feature type="transmembrane region" description="Helical" evidence="5">
    <location>
        <begin position="127"/>
        <end position="146"/>
    </location>
</feature>
<sequence length="284" mass="31861">MVWCKCHRKFPGNQQLAVGCMVRRPTGANPEMIQNVADNVVNILGRELNSSFELCMNLTIHYLTKTFGLRILKTIATCKKSREQPNNAFNITGIVLAAQEEAHTQKETKTGDKVNLPTNDLTMMHEAIPFLPVPVALLCLFLNVVIPGTGTIRHHLPVVNLLVGVSQFFTITFLFVGWFWSIAWGGLLIIHSNSIQVVNLLVGVSQFFTITFLFVGWFWSIAWGGLLIIHSMQYREALQQRRQEAVATAAIEALTKDSILHRRDVKTLVKTHKQQAKDKKTAAS</sequence>
<dbReference type="Pfam" id="PF15795">
    <property type="entry name" value="Spec3"/>
    <property type="match status" value="2"/>
</dbReference>
<dbReference type="GO" id="GO:0042330">
    <property type="term" value="P:taxis"/>
    <property type="evidence" value="ECO:0007669"/>
    <property type="project" value="TreeGrafter"/>
</dbReference>
<keyword evidence="3 5" id="KW-1133">Transmembrane helix</keyword>
<dbReference type="PROSITE" id="PS51257">
    <property type="entry name" value="PROKAR_LIPOPROTEIN"/>
    <property type="match status" value="1"/>
</dbReference>
<keyword evidence="4 5" id="KW-0472">Membrane</keyword>
<keyword evidence="2 5" id="KW-0812">Transmembrane</keyword>
<dbReference type="GO" id="GO:0016020">
    <property type="term" value="C:membrane"/>
    <property type="evidence" value="ECO:0007669"/>
    <property type="project" value="UniProtKB-SubCell"/>
</dbReference>
<dbReference type="InterPro" id="IPR026673">
    <property type="entry name" value="SPEC3/Stum"/>
</dbReference>
<evidence type="ECO:0000256" key="2">
    <source>
        <dbReference type="ARBA" id="ARBA00022692"/>
    </source>
</evidence>
<name>A0A0D6M4A9_9BILA</name>
<evidence type="ECO:0000256" key="3">
    <source>
        <dbReference type="ARBA" id="ARBA00022989"/>
    </source>
</evidence>
<evidence type="ECO:0000256" key="4">
    <source>
        <dbReference type="ARBA" id="ARBA00023136"/>
    </source>
</evidence>
<reference evidence="6 7" key="1">
    <citation type="submission" date="2013-05" db="EMBL/GenBank/DDBJ databases">
        <title>Draft genome of the parasitic nematode Anyclostoma ceylanicum.</title>
        <authorList>
            <person name="Mitreva M."/>
        </authorList>
    </citation>
    <scope>NUCLEOTIDE SEQUENCE [LARGE SCALE GENOMIC DNA]</scope>
</reference>
<evidence type="ECO:0000313" key="6">
    <source>
        <dbReference type="EMBL" id="EPB74752.1"/>
    </source>
</evidence>